<keyword evidence="10" id="KW-1160">Virus entry into host cell</keyword>
<evidence type="ECO:0000256" key="1">
    <source>
        <dbReference type="ARBA" id="ARBA00003421"/>
    </source>
</evidence>
<sequence length="574" mass="64434">MMQGTILSTLARQPTNAMPKKRDYTKIKAKFNAMFNNRQKYVAKWKDIRDYQLPFLGLFDDEQDQSKVYTDKINNGVAWESCQIFASGVMSGMTPPSRKWFKLTLENTDLEANSDVSKVLDEREEILYAVFAKSNFYNVVHQAYMELPFGQAPMSIMPDPKFGVRFTSYPIGTYALECGSNGEVNTFGRKYRMTADQLVEEFGYDACTEQVKREYDDGKGNATTHVVCWLVMPNKDRNGKLGNKNMPYSSIYWIEWSNSDEVLRHSGFEEWSIPIARHTTHDLSGYGKGCAWFAQSDAQMLQLLEKDLVTAIELGIKPPMSATSDVIGSVNLFPGGVTEVDTGGKVEPIFNVGIDVANVQAKIQFVSESIKRAYSADLFLMLDNIDSGQMTAREVMERTQEKMQQLGPVVERLQSEFLNPIIERTYGILDRAGIFPPIDEQTAEMLNGMDVKIEYISPLAQAQKMSSLVNIEQYYAFIMSLAQGNANIVQKFNFEEAADIYGVNLGVPARVIRSNDEYQQIMGQQQQAQQEQEEQAQALQMAQLAPQMAGAAKQATDAANDGNPVMQQLMGMGV</sequence>
<protein>
    <submittedName>
        <fullName evidence="12">Head to tail connecting protein</fullName>
    </submittedName>
</protein>
<evidence type="ECO:0000256" key="7">
    <source>
        <dbReference type="ARBA" id="ARBA00022950"/>
    </source>
</evidence>
<keyword evidence="3" id="KW-1244">Viral short tail ejection system</keyword>
<dbReference type="GO" id="GO:0099002">
    <property type="term" value="P:symbiont genome ejection through host cell envelope, short tail mechanism"/>
    <property type="evidence" value="ECO:0007669"/>
    <property type="project" value="UniProtKB-KW"/>
</dbReference>
<feature type="coiled-coil region" evidence="11">
    <location>
        <begin position="515"/>
        <end position="542"/>
    </location>
</feature>
<keyword evidence="8" id="KW-1171">Viral genome ejection through host cell envelope</keyword>
<evidence type="ECO:0000256" key="11">
    <source>
        <dbReference type="SAM" id="Coils"/>
    </source>
</evidence>
<dbReference type="Pfam" id="PF12236">
    <property type="entry name" value="Head-tail_con"/>
    <property type="match status" value="1"/>
</dbReference>
<keyword evidence="9" id="KW-0231">Viral genome packaging</keyword>
<keyword evidence="4" id="KW-1162">Viral penetration into host cytoplasm</keyword>
<comment type="subcellular location">
    <subcellularLocation>
        <location evidence="2">Virion</location>
    </subcellularLocation>
</comment>
<reference evidence="12" key="1">
    <citation type="journal article" date="2021" name="Proc. Natl. Acad. Sci. U.S.A.">
        <title>A Catalog of Tens of Thousands of Viruses from Human Metagenomes Reveals Hidden Associations with Chronic Diseases.</title>
        <authorList>
            <person name="Tisza M.J."/>
            <person name="Buck C.B."/>
        </authorList>
    </citation>
    <scope>NUCLEOTIDE SEQUENCE</scope>
    <source>
        <strain evidence="12">CtCmm1</strain>
    </source>
</reference>
<comment type="function">
    <text evidence="1">Forms the portal vertex of the capsid. This portal plays critical roles in head assembly, genome packaging, neck/tail attachment, and genome ejection. The portal protein multimerizes as a single ring-shaped homododecamer arranged around a central channel.</text>
</comment>
<dbReference type="EMBL" id="BK015933">
    <property type="protein sequence ID" value="DAF85928.1"/>
    <property type="molecule type" value="Genomic_DNA"/>
</dbReference>
<evidence type="ECO:0000256" key="2">
    <source>
        <dbReference type="ARBA" id="ARBA00004328"/>
    </source>
</evidence>
<evidence type="ECO:0000256" key="10">
    <source>
        <dbReference type="ARBA" id="ARBA00023296"/>
    </source>
</evidence>
<accession>A0A8S5TUR9</accession>
<dbReference type="GO" id="GO:0044423">
    <property type="term" value="C:virion component"/>
    <property type="evidence" value="ECO:0007669"/>
    <property type="project" value="UniProtKB-KW"/>
</dbReference>
<evidence type="ECO:0000256" key="4">
    <source>
        <dbReference type="ARBA" id="ARBA00022595"/>
    </source>
</evidence>
<keyword evidence="6" id="KW-0946">Virion</keyword>
<dbReference type="InterPro" id="IPR020991">
    <property type="entry name" value="Connector_podovirus"/>
</dbReference>
<name>A0A8S5TUR9_9CAUD</name>
<keyword evidence="7" id="KW-0118">Viral capsid assembly</keyword>
<evidence type="ECO:0000256" key="5">
    <source>
        <dbReference type="ARBA" id="ARBA00022612"/>
    </source>
</evidence>
<proteinExistence type="predicted"/>
<keyword evidence="5" id="KW-1188">Viral release from host cell</keyword>
<evidence type="ECO:0000256" key="3">
    <source>
        <dbReference type="ARBA" id="ARBA00022470"/>
    </source>
</evidence>
<evidence type="ECO:0000256" key="6">
    <source>
        <dbReference type="ARBA" id="ARBA00022844"/>
    </source>
</evidence>
<organism evidence="12">
    <name type="scientific">Podoviridae sp. ctCmm1</name>
    <dbReference type="NCBI Taxonomy" id="2825231"/>
    <lineage>
        <taxon>Viruses</taxon>
        <taxon>Duplodnaviria</taxon>
        <taxon>Heunggongvirae</taxon>
        <taxon>Uroviricota</taxon>
        <taxon>Caudoviricetes</taxon>
    </lineage>
</organism>
<keyword evidence="11" id="KW-0175">Coiled coil</keyword>
<evidence type="ECO:0000313" key="12">
    <source>
        <dbReference type="EMBL" id="DAF85928.1"/>
    </source>
</evidence>
<evidence type="ECO:0000256" key="9">
    <source>
        <dbReference type="ARBA" id="ARBA00023219"/>
    </source>
</evidence>
<evidence type="ECO:0000256" key="8">
    <source>
        <dbReference type="ARBA" id="ARBA00023009"/>
    </source>
</evidence>